<protein>
    <submittedName>
        <fullName evidence="1">Nitrous oxide-stimulated promoter family protein</fullName>
    </submittedName>
</protein>
<dbReference type="InterPro" id="IPR020483">
    <property type="entry name" value="Uncharacterised_YgbA"/>
</dbReference>
<evidence type="ECO:0000313" key="2">
    <source>
        <dbReference type="Proteomes" id="UP000297031"/>
    </source>
</evidence>
<organism evidence="1 2">
    <name type="scientific">Muribaculum gordoncarteri</name>
    <dbReference type="NCBI Taxonomy" id="2530390"/>
    <lineage>
        <taxon>Bacteria</taxon>
        <taxon>Pseudomonadati</taxon>
        <taxon>Bacteroidota</taxon>
        <taxon>Bacteroidia</taxon>
        <taxon>Bacteroidales</taxon>
        <taxon>Muribaculaceae</taxon>
        <taxon>Muribaculum</taxon>
    </lineage>
</organism>
<dbReference type="Pfam" id="PF11756">
    <property type="entry name" value="YgbA_NO"/>
    <property type="match status" value="1"/>
</dbReference>
<name>A0A4P7VPJ6_9BACT</name>
<gene>
    <name evidence="1" type="ORF">E7746_07010</name>
</gene>
<accession>A0A4P7VPJ6</accession>
<evidence type="ECO:0000313" key="1">
    <source>
        <dbReference type="EMBL" id="QCD35658.1"/>
    </source>
</evidence>
<keyword evidence="2" id="KW-1185">Reference proteome</keyword>
<reference evidence="1 2" key="1">
    <citation type="submission" date="2019-02" db="EMBL/GenBank/DDBJ databases">
        <title>Isolation and identification of novel species under the genus Muribaculum.</title>
        <authorList>
            <person name="Miyake S."/>
            <person name="Ding Y."/>
            <person name="Low A."/>
            <person name="Soh M."/>
            <person name="Seedorf H."/>
        </authorList>
    </citation>
    <scope>NUCLEOTIDE SEQUENCE [LARGE SCALE GENOMIC DNA]</scope>
    <source>
        <strain evidence="1 2">TLL-A4</strain>
    </source>
</reference>
<dbReference type="Proteomes" id="UP000297031">
    <property type="component" value="Chromosome"/>
</dbReference>
<dbReference type="RefSeq" id="WP_136410308.1">
    <property type="nucleotide sequence ID" value="NZ_CP039393.1"/>
</dbReference>
<dbReference type="EMBL" id="CP039393">
    <property type="protein sequence ID" value="QCD35658.1"/>
    <property type="molecule type" value="Genomic_DNA"/>
</dbReference>
<dbReference type="KEGG" id="mgod:E7746_07010"/>
<dbReference type="NCBIfam" id="NF007714">
    <property type="entry name" value="PRK10410.1-2"/>
    <property type="match status" value="1"/>
</dbReference>
<dbReference type="AlphaFoldDB" id="A0A4P7VPJ6"/>
<dbReference type="OrthoDB" id="164329at2"/>
<proteinExistence type="predicted"/>
<sequence length="101" mass="12042">MNRIEREKLVVRQMIAIYCHRHHAHNDNILCDDCLDLLNYAHRRLDYCPKGNGKSSCRKCEIHCYSTANREKIRAVMKYVGPRMIFIHPWSAIRHLITEFC</sequence>